<dbReference type="EMBL" id="JRKL02000518">
    <property type="protein sequence ID" value="KAF3970607.1"/>
    <property type="molecule type" value="Genomic_DNA"/>
</dbReference>
<evidence type="ECO:0000313" key="3">
    <source>
        <dbReference type="EMBL" id="KAF3970607.1"/>
    </source>
</evidence>
<dbReference type="GO" id="GO:0005524">
    <property type="term" value="F:ATP binding"/>
    <property type="evidence" value="ECO:0007669"/>
    <property type="project" value="UniProtKB-KW"/>
</dbReference>
<dbReference type="AlphaFoldDB" id="A0A8J4RS78"/>
<accession>A0A8J4RS78</accession>
<dbReference type="SUPFAM" id="SSF52540">
    <property type="entry name" value="P-loop containing nucleoside triphosphate hydrolases"/>
    <property type="match status" value="1"/>
</dbReference>
<dbReference type="InterPro" id="IPR027417">
    <property type="entry name" value="P-loop_NTPase"/>
</dbReference>
<keyword evidence="4" id="KW-1185">Reference proteome</keyword>
<evidence type="ECO:0000259" key="2">
    <source>
        <dbReference type="Pfam" id="PF00004"/>
    </source>
</evidence>
<comment type="similarity">
    <text evidence="1">Belongs to the AAA ATPase family.</text>
</comment>
<dbReference type="OrthoDB" id="10251412at2759"/>
<feature type="domain" description="ATPase AAA-type core" evidence="2">
    <location>
        <begin position="7"/>
        <end position="53"/>
    </location>
</feature>
<proteinExistence type="inferred from homology"/>
<sequence length="150" mass="16973">MKKVTPSGLLNFIDGIWSNSGKEMIIIFTTNFREKLDPALRRLGCMDVNINMGYFVPAGFRVLVSSYLGIEDHGLFGKIETKFIELLFKVLWNFLVQRKKNEVDEARAIIVSHRLLCIAYASSNSFHISHSLNSQLSTRKLIFDALTGSS</sequence>
<dbReference type="Proteomes" id="UP000737018">
    <property type="component" value="Unassembled WGS sequence"/>
</dbReference>
<reference evidence="3" key="1">
    <citation type="submission" date="2020-03" db="EMBL/GenBank/DDBJ databases">
        <title>Castanea mollissima Vanexum genome sequencing.</title>
        <authorList>
            <person name="Staton M."/>
        </authorList>
    </citation>
    <scope>NUCLEOTIDE SEQUENCE</scope>
    <source>
        <tissue evidence="3">Leaf</tissue>
    </source>
</reference>
<comment type="caution">
    <text evidence="3">The sequence shown here is derived from an EMBL/GenBank/DDBJ whole genome shotgun (WGS) entry which is preliminary data.</text>
</comment>
<keyword evidence="1" id="KW-0067">ATP-binding</keyword>
<dbReference type="GO" id="GO:0016887">
    <property type="term" value="F:ATP hydrolysis activity"/>
    <property type="evidence" value="ECO:0007669"/>
    <property type="project" value="InterPro"/>
</dbReference>
<dbReference type="PROSITE" id="PS00674">
    <property type="entry name" value="AAA"/>
    <property type="match status" value="1"/>
</dbReference>
<evidence type="ECO:0000313" key="4">
    <source>
        <dbReference type="Proteomes" id="UP000737018"/>
    </source>
</evidence>
<organism evidence="3 4">
    <name type="scientific">Castanea mollissima</name>
    <name type="common">Chinese chestnut</name>
    <dbReference type="NCBI Taxonomy" id="60419"/>
    <lineage>
        <taxon>Eukaryota</taxon>
        <taxon>Viridiplantae</taxon>
        <taxon>Streptophyta</taxon>
        <taxon>Embryophyta</taxon>
        <taxon>Tracheophyta</taxon>
        <taxon>Spermatophyta</taxon>
        <taxon>Magnoliopsida</taxon>
        <taxon>eudicotyledons</taxon>
        <taxon>Gunneridae</taxon>
        <taxon>Pentapetalae</taxon>
        <taxon>rosids</taxon>
        <taxon>fabids</taxon>
        <taxon>Fagales</taxon>
        <taxon>Fagaceae</taxon>
        <taxon>Castanea</taxon>
    </lineage>
</organism>
<gene>
    <name evidence="3" type="ORF">CMV_005724</name>
</gene>
<dbReference type="InterPro" id="IPR050747">
    <property type="entry name" value="Mitochondrial_chaperone_BCS1"/>
</dbReference>
<protein>
    <recommendedName>
        <fullName evidence="2">ATPase AAA-type core domain-containing protein</fullName>
    </recommendedName>
</protein>
<name>A0A8J4RS78_9ROSI</name>
<dbReference type="Pfam" id="PF00004">
    <property type="entry name" value="AAA"/>
    <property type="match status" value="1"/>
</dbReference>
<dbReference type="InterPro" id="IPR003959">
    <property type="entry name" value="ATPase_AAA_core"/>
</dbReference>
<dbReference type="InterPro" id="IPR003960">
    <property type="entry name" value="ATPase_AAA_CS"/>
</dbReference>
<dbReference type="PANTHER" id="PTHR23070">
    <property type="entry name" value="BCS1 AAA-TYPE ATPASE"/>
    <property type="match status" value="1"/>
</dbReference>
<keyword evidence="1" id="KW-0547">Nucleotide-binding</keyword>
<dbReference type="Gene3D" id="3.40.50.300">
    <property type="entry name" value="P-loop containing nucleotide triphosphate hydrolases"/>
    <property type="match status" value="1"/>
</dbReference>
<evidence type="ECO:0000256" key="1">
    <source>
        <dbReference type="RuleBase" id="RU003651"/>
    </source>
</evidence>